<feature type="domain" description="Haem-binding uptake Tiki superfamily ChaN" evidence="2">
    <location>
        <begin position="20"/>
        <end position="204"/>
    </location>
</feature>
<sequence length="249" mass="26661">MRLAILLFCLATPALAQPVADIVILGEVHDNSDAHLGQAAVLEDLRPTAIVFEMLTAEEAARADADRTLIAEAWNASGWRDFPIYAPIFDALGNARIIGAAAPRETVRTVYSDGPEGLFGPDAARFGLNEPLPGDQQKARDEMQFVAHCEAMPLEAMAGMVAVQRYRDAVFARAALAALETYGPPVALIAGNGHARTDWGVPALIDLAAPDVTTHSIGFVEGDTDTPFDETRIVPRAEREDPCNSLTSN</sequence>
<dbReference type="Proteomes" id="UP000192330">
    <property type="component" value="Unassembled WGS sequence"/>
</dbReference>
<name>A0A1W2CAJ2_9RHOB</name>
<dbReference type="RefSeq" id="WP_084353078.1">
    <property type="nucleotide sequence ID" value="NZ_FWYD01000007.1"/>
</dbReference>
<evidence type="ECO:0000313" key="4">
    <source>
        <dbReference type="Proteomes" id="UP000192330"/>
    </source>
</evidence>
<keyword evidence="4" id="KW-1185">Reference proteome</keyword>
<dbReference type="AlphaFoldDB" id="A0A1W2CAJ2"/>
<accession>A0A1W2CAJ2</accession>
<reference evidence="3 4" key="1">
    <citation type="submission" date="2017-04" db="EMBL/GenBank/DDBJ databases">
        <authorList>
            <person name="Afonso C.L."/>
            <person name="Miller P.J."/>
            <person name="Scott M.A."/>
            <person name="Spackman E."/>
            <person name="Goraichik I."/>
            <person name="Dimitrov K.M."/>
            <person name="Suarez D.L."/>
            <person name="Swayne D.E."/>
        </authorList>
    </citation>
    <scope>NUCLEOTIDE SEQUENCE [LARGE SCALE GENOMIC DNA]</scope>
    <source>
        <strain evidence="3 4">CGMCC 1.12644</strain>
    </source>
</reference>
<dbReference type="Pfam" id="PF04187">
    <property type="entry name" value="Cofac_haem_bdg"/>
    <property type="match status" value="1"/>
</dbReference>
<organism evidence="3 4">
    <name type="scientific">Primorskyibacter flagellatus</name>
    <dbReference type="NCBI Taxonomy" id="1387277"/>
    <lineage>
        <taxon>Bacteria</taxon>
        <taxon>Pseudomonadati</taxon>
        <taxon>Pseudomonadota</taxon>
        <taxon>Alphaproteobacteria</taxon>
        <taxon>Rhodobacterales</taxon>
        <taxon>Roseobacteraceae</taxon>
        <taxon>Primorskyibacter</taxon>
    </lineage>
</organism>
<protein>
    <submittedName>
        <fullName evidence="3">Uncharacterized iron-regulated protein</fullName>
    </submittedName>
</protein>
<evidence type="ECO:0000313" key="3">
    <source>
        <dbReference type="EMBL" id="SMC82285.1"/>
    </source>
</evidence>
<dbReference type="Gene3D" id="3.40.50.11550">
    <property type="match status" value="2"/>
</dbReference>
<feature type="signal peptide" evidence="1">
    <location>
        <begin position="1"/>
        <end position="16"/>
    </location>
</feature>
<dbReference type="STRING" id="1387277.SAMN06295998_10733"/>
<feature type="chain" id="PRO_5013275229" evidence="1">
    <location>
        <begin position="17"/>
        <end position="249"/>
    </location>
</feature>
<gene>
    <name evidence="3" type="ORF">SAMN06295998_10733</name>
</gene>
<evidence type="ECO:0000256" key="1">
    <source>
        <dbReference type="SAM" id="SignalP"/>
    </source>
</evidence>
<dbReference type="SUPFAM" id="SSF159501">
    <property type="entry name" value="EreA/ChaN-like"/>
    <property type="match status" value="1"/>
</dbReference>
<dbReference type="OrthoDB" id="9795827at2"/>
<dbReference type="EMBL" id="FWYD01000007">
    <property type="protein sequence ID" value="SMC82285.1"/>
    <property type="molecule type" value="Genomic_DNA"/>
</dbReference>
<proteinExistence type="predicted"/>
<keyword evidence="1" id="KW-0732">Signal</keyword>
<dbReference type="InterPro" id="IPR007314">
    <property type="entry name" value="Cofac_haem-bd_dom"/>
</dbReference>
<dbReference type="CDD" id="cd14727">
    <property type="entry name" value="ChanN-like"/>
    <property type="match status" value="1"/>
</dbReference>
<evidence type="ECO:0000259" key="2">
    <source>
        <dbReference type="Pfam" id="PF04187"/>
    </source>
</evidence>